<proteinExistence type="predicted"/>
<evidence type="ECO:0000313" key="3">
    <source>
        <dbReference type="Proteomes" id="UP000017836"/>
    </source>
</evidence>
<name>U5D8F2_AMBTC</name>
<feature type="region of interest" description="Disordered" evidence="1">
    <location>
        <begin position="54"/>
        <end position="76"/>
    </location>
</feature>
<organism evidence="2 3">
    <name type="scientific">Amborella trichopoda</name>
    <dbReference type="NCBI Taxonomy" id="13333"/>
    <lineage>
        <taxon>Eukaryota</taxon>
        <taxon>Viridiplantae</taxon>
        <taxon>Streptophyta</taxon>
        <taxon>Embryophyta</taxon>
        <taxon>Tracheophyta</taxon>
        <taxon>Spermatophyta</taxon>
        <taxon>Magnoliopsida</taxon>
        <taxon>Amborellales</taxon>
        <taxon>Amborellaceae</taxon>
        <taxon>Amborella</taxon>
    </lineage>
</organism>
<dbReference type="Proteomes" id="UP000017836">
    <property type="component" value="Unassembled WGS sequence"/>
</dbReference>
<accession>U5D8F2</accession>
<gene>
    <name evidence="2" type="ORF">AMTR_s00051p00123690</name>
</gene>
<protein>
    <submittedName>
        <fullName evidence="2">Uncharacterized protein</fullName>
    </submittedName>
</protein>
<reference evidence="3" key="1">
    <citation type="journal article" date="2013" name="Science">
        <title>The Amborella genome and the evolution of flowering plants.</title>
        <authorList>
            <consortium name="Amborella Genome Project"/>
        </authorList>
    </citation>
    <scope>NUCLEOTIDE SEQUENCE [LARGE SCALE GENOMIC DNA]</scope>
</reference>
<feature type="compositionally biased region" description="Basic and acidic residues" evidence="1">
    <location>
        <begin position="54"/>
        <end position="68"/>
    </location>
</feature>
<dbReference type="HOGENOM" id="CLU_2657767_0_0_1"/>
<dbReference type="AlphaFoldDB" id="U5D8F2"/>
<evidence type="ECO:0000256" key="1">
    <source>
        <dbReference type="SAM" id="MobiDB-lite"/>
    </source>
</evidence>
<keyword evidence="3" id="KW-1185">Reference proteome</keyword>
<dbReference type="Gramene" id="ERN16648">
    <property type="protein sequence ID" value="ERN16648"/>
    <property type="gene ID" value="AMTR_s00051p00123690"/>
</dbReference>
<dbReference type="EMBL" id="KI392418">
    <property type="protein sequence ID" value="ERN16648.1"/>
    <property type="molecule type" value="Genomic_DNA"/>
</dbReference>
<evidence type="ECO:0000313" key="2">
    <source>
        <dbReference type="EMBL" id="ERN16648.1"/>
    </source>
</evidence>
<sequence length="76" mass="8830">MIGYNEKKIFLLAYQDSFKNEDTTCLAKMKAAKKEIARLQAYLIRLKTQLDRKRAETQSKSQELEKLNSEMASTNI</sequence>